<dbReference type="PhylomeDB" id="E9AJI2"/>
<dbReference type="OMA" id="GTTQRGW"/>
<feature type="region of interest" description="Disordered" evidence="8">
    <location>
        <begin position="565"/>
        <end position="615"/>
    </location>
</feature>
<evidence type="ECO:0000256" key="8">
    <source>
        <dbReference type="SAM" id="MobiDB-lite"/>
    </source>
</evidence>
<evidence type="ECO:0000256" key="7">
    <source>
        <dbReference type="ARBA" id="ARBA00023136"/>
    </source>
</evidence>
<keyword evidence="7" id="KW-0472">Membrane</keyword>
<feature type="region of interest" description="Disordered" evidence="8">
    <location>
        <begin position="118"/>
        <end position="151"/>
    </location>
</feature>
<dbReference type="GO" id="GO:0000139">
    <property type="term" value="C:Golgi membrane"/>
    <property type="evidence" value="ECO:0007669"/>
    <property type="project" value="UniProtKB-SubCell"/>
</dbReference>
<keyword evidence="5" id="KW-0653">Protein transport</keyword>
<dbReference type="GO" id="GO:0006891">
    <property type="term" value="P:intra-Golgi vesicle-mediated transport"/>
    <property type="evidence" value="ECO:0007669"/>
    <property type="project" value="InterPro"/>
</dbReference>
<dbReference type="RefSeq" id="XP_003871618.1">
    <property type="nucleotide sequence ID" value="XM_003871569.1"/>
</dbReference>
<gene>
    <name evidence="9" type="ORF">LMXM_02_0150</name>
</gene>
<reference evidence="9 10" key="1">
    <citation type="journal article" date="2011" name="Genome Res.">
        <title>Chromosome and gene copy number variation allow major structural change between species and strains of Leishmania.</title>
        <authorList>
            <person name="Rogers M.B."/>
            <person name="Hilley J.D."/>
            <person name="Dickens N.J."/>
            <person name="Wilkes J."/>
            <person name="Bates P.A."/>
            <person name="Depledge D.P."/>
            <person name="Harris D."/>
            <person name="Her Y."/>
            <person name="Herzyk P."/>
            <person name="Imamura H."/>
            <person name="Otto T.D."/>
            <person name="Sanders M."/>
            <person name="Seeger K."/>
            <person name="Dujardin J.C."/>
            <person name="Berriman M."/>
            <person name="Smith D.F."/>
            <person name="Hertz-Fowler C."/>
            <person name="Mottram J.C."/>
        </authorList>
    </citation>
    <scope>NUCLEOTIDE SEQUENCE [LARGE SCALE GENOMIC DNA]</scope>
    <source>
        <strain evidence="9 10">MHOM/GT/2001/U1103</strain>
    </source>
</reference>
<evidence type="ECO:0000256" key="2">
    <source>
        <dbReference type="ARBA" id="ARBA00006653"/>
    </source>
</evidence>
<evidence type="ECO:0000256" key="4">
    <source>
        <dbReference type="ARBA" id="ARBA00022448"/>
    </source>
</evidence>
<proteinExistence type="inferred from homology"/>
<keyword evidence="10" id="KW-1185">Reference proteome</keyword>
<accession>E9AJI2</accession>
<comment type="similarity">
    <text evidence="2">Belongs to the COG1 family.</text>
</comment>
<dbReference type="InterPro" id="IPR033370">
    <property type="entry name" value="COG1"/>
</dbReference>
<organism evidence="9 10">
    <name type="scientific">Leishmania mexicana (strain MHOM/GT/2001/U1103)</name>
    <dbReference type="NCBI Taxonomy" id="929439"/>
    <lineage>
        <taxon>Eukaryota</taxon>
        <taxon>Discoba</taxon>
        <taxon>Euglenozoa</taxon>
        <taxon>Kinetoplastea</taxon>
        <taxon>Metakinetoplastina</taxon>
        <taxon>Trypanosomatida</taxon>
        <taxon>Trypanosomatidae</taxon>
        <taxon>Leishmaniinae</taxon>
        <taxon>Leishmania</taxon>
    </lineage>
</organism>
<sequence>MAMEEAAQEVRRILCHNDVAETLNYLSTITRCIEDNQHDLRAVIGSSYRDLLGACDGVVGMERDCADILIIEEAMERASAARDVDGRGNAEVDTGPLLPPSWFAARLRRQRRAAAAELATTADSNTASSDKTARLSAAADPGANRKRKTEFNAAPVLPTVDLPLPSAAPTHTSTRCAHQNAVVVDEDTGPAALAAQRMRLDDELQALHLDYMTLAAATASMVRGAAAVDAELSSLLAASSALASFLLPAHQHDAQQERHCPGRLHHVASDAAALSAASGKKREDLLCALERDLPLVRLARRLHRVQASLRAYSGGNGGAQSSPCISDAATASSAALAGVSVYSMLRSANWPPSWATGFQRRATALEARLVKLMLLRLRRAADDYASLAEQVSRAPSGADLGEPLSAARTMRAAENRHLVYVWVIFAQCHVALRALADSPTLVDALVACAPGAALPATRVSPSGIPGTESAAATPTMASLDSAVDALCQLATQDVRSVVSAVLGGAASVASAPAGRMAGDEVLPSAADPCRMLLAFLAVLLLRESRLSAARWAAVAPSLLPAALPSSGAQPAVTTADASPQPPSVLSDGSVGHQSTGAAVGRTSSRAKFEGDGPPSWHTATSPEARVFATAAHLSALGLAAATANRPTASTTASVVAGNRTSNTAWALRCFSGLAYLLRAFADYVDLVQAALAEVASTPAVLDEETAALYWLHRICLADGAGSEEPLGATDHGNSAAALARQEDERPSFPTLALAPGARSLDELLQWRLRKVCGSVAASGVPGDGPGTPHGSLMAAGTSVLAPPIDRNGTPVMPMGDPDSVTSGQVASGAAPSQSGAVARRRAYVELLRASANTADELQASGASSVTLGERSLSVRADVAVTENMSATPGATDLVPPLRLVCHQLLAPFVSSLVVLLARDPVALTVYSEGGQRSPDTRPAMQAARVALERLLQNATQQCSMSGTQGTRMPSSFSGLGQTWAAVNAAGWWELVEQTTMRAALQRCVTVALESVSFLEACISQGLAASAYRMLQGSVEGSHTELEHYVSSVGGGGDTSRGPTSASALERTWSALFSVLRLHALSAVDSVSGAGGARSLEGAEISGVTETGHGAVHGFDGATTSVPVSGHTGRRGERGSLSSAMTGICWDRFRPRAATGAAGSAHKSFCTTSGEGIFCEEGLEWGRAEYQAAQLPLSVLPNATNTERTEQQQQTRGAAAVDAALSASQQAQLARLLSGMRDRLFQDWVVSCSDEHETTRSTRPGVLHMNGHAAELLHRCLLTLVEAVQAQTASVQASASKSSARSPPSTPPLLHMRIVEWLKDALHRVATQLRNAEPRASPNGAKAAVVHSYELSLLVRVYLEVLQRLQMAAPPSEATTVRQLCTEAEDLYEQAQAPWQDMLTQFYRAALQQAYSLVLRLRESGAEEPRQSAAGSGASAALRRMTHLMGSAAWVRAPMAGPIAPDGNNASGSHGVAYPAQPTPAVMTLTQAALRYLHQALYGAPSVFSDSPVPFMSCPSCTGAAYGAASIAEQGQSGAASAAASTDFWGDRGCRLHVLVTEKVQQRALERLAATSAELYESELCPLVDVVGGSGDSGVAALVSALPAGNAAPATAAATQNQADDLRLQWYMDILFTSSVWCAESVSAGGGGGSGGAGFFATARDSPVKALFCPDAGSSGVGVDAAACVAEGPLRRVVRHLEGTCDPLRWRSGTPLALAAYRQFISASALLWVAHSEEPLDGDAGDTRNEGAPCATSVAAAAASRPFSTAGAMADAPVLTEKLLLPRERVNRLALLPIAVSSSAALAAASVGAGGTPSAAAACAAALVPQAYSLLPPTALALNPYAPFSSSSVGVPPTGSYRLGGPLSALAAAAAAGASGGHDASAALLLGGVGTADMIGVGEVAVPAGSSSAAAAASSLWGTTQRGWNQLWGTS</sequence>
<dbReference type="OrthoDB" id="46189at2759"/>
<dbReference type="EMBL" id="FR799555">
    <property type="protein sequence ID" value="CBZ23080.1"/>
    <property type="molecule type" value="Genomic_DNA"/>
</dbReference>
<evidence type="ECO:0000256" key="5">
    <source>
        <dbReference type="ARBA" id="ARBA00022927"/>
    </source>
</evidence>
<evidence type="ECO:0000256" key="6">
    <source>
        <dbReference type="ARBA" id="ARBA00023034"/>
    </source>
</evidence>
<dbReference type="Proteomes" id="UP000007259">
    <property type="component" value="Chromosome 2"/>
</dbReference>
<evidence type="ECO:0000256" key="3">
    <source>
        <dbReference type="ARBA" id="ARBA00020978"/>
    </source>
</evidence>
<evidence type="ECO:0000256" key="1">
    <source>
        <dbReference type="ARBA" id="ARBA00004395"/>
    </source>
</evidence>
<comment type="subcellular location">
    <subcellularLocation>
        <location evidence="1">Golgi apparatus membrane</location>
        <topology evidence="1">Peripheral membrane protein</topology>
    </subcellularLocation>
</comment>
<name>E9AJI2_LEIMU</name>
<dbReference type="GeneID" id="13452705"/>
<dbReference type="KEGG" id="lmi:LMXM_02_0150"/>
<dbReference type="GO" id="GO:0017119">
    <property type="term" value="C:Golgi transport complex"/>
    <property type="evidence" value="ECO:0007669"/>
    <property type="project" value="InterPro"/>
</dbReference>
<evidence type="ECO:0000313" key="9">
    <source>
        <dbReference type="EMBL" id="CBZ23080.1"/>
    </source>
</evidence>
<evidence type="ECO:0000313" key="10">
    <source>
        <dbReference type="Proteomes" id="UP000007259"/>
    </source>
</evidence>
<protein>
    <recommendedName>
        <fullName evidence="3">Conserved oligomeric Golgi complex subunit 1</fullName>
    </recommendedName>
</protein>
<keyword evidence="4" id="KW-0813">Transport</keyword>
<dbReference type="GO" id="GO:0015031">
    <property type="term" value="P:protein transport"/>
    <property type="evidence" value="ECO:0007669"/>
    <property type="project" value="UniProtKB-KW"/>
</dbReference>
<feature type="compositionally biased region" description="Polar residues" evidence="8">
    <location>
        <begin position="591"/>
        <end position="605"/>
    </location>
</feature>
<dbReference type="Pfam" id="PF08700">
    <property type="entry name" value="VPS51_Exo84_N"/>
    <property type="match status" value="1"/>
</dbReference>
<feature type="region of interest" description="Disordered" evidence="8">
    <location>
        <begin position="1113"/>
        <end position="1135"/>
    </location>
</feature>
<dbReference type="PANTHER" id="PTHR31658">
    <property type="entry name" value="CONSERVED OLIGOMERIC GOLGI COMPLEX SUBUNIT 1"/>
    <property type="match status" value="1"/>
</dbReference>
<dbReference type="VEuPathDB" id="TriTrypDB:LmxM.02.0150"/>
<dbReference type="PANTHER" id="PTHR31658:SF0">
    <property type="entry name" value="CONSERVED OLIGOMERIC GOLGI COMPLEX SUBUNIT 1"/>
    <property type="match status" value="1"/>
</dbReference>
<keyword evidence="6" id="KW-0333">Golgi apparatus</keyword>